<comment type="caution">
    <text evidence="1">The sequence shown here is derived from an EMBL/GenBank/DDBJ whole genome shotgun (WGS) entry which is preliminary data.</text>
</comment>
<dbReference type="PATRIC" id="fig|28125.4.peg.1866"/>
<organism evidence="1 2">
    <name type="scientific">Prevotella bivia</name>
    <dbReference type="NCBI Taxonomy" id="28125"/>
    <lineage>
        <taxon>Bacteria</taxon>
        <taxon>Pseudomonadati</taxon>
        <taxon>Bacteroidota</taxon>
        <taxon>Bacteroidia</taxon>
        <taxon>Bacteroidales</taxon>
        <taxon>Prevotellaceae</taxon>
        <taxon>Prevotella</taxon>
    </lineage>
</organism>
<sequence length="42" mass="5121">MSLFYNVFVFLFLFIRERGTFSLSQMSRTELARVMPWREKEG</sequence>
<reference evidence="1 2" key="1">
    <citation type="submission" date="2016-02" db="EMBL/GenBank/DDBJ databases">
        <authorList>
            <person name="Wen L."/>
            <person name="He K."/>
            <person name="Yang H."/>
        </authorList>
    </citation>
    <scope>NUCLEOTIDE SEQUENCE [LARGE SCALE GENOMIC DNA]</scope>
    <source>
        <strain evidence="1 2">GED7880</strain>
    </source>
</reference>
<dbReference type="Proteomes" id="UP000070093">
    <property type="component" value="Unassembled WGS sequence"/>
</dbReference>
<dbReference type="AlphaFoldDB" id="A0A137SS69"/>
<dbReference type="EMBL" id="LTAG01000109">
    <property type="protein sequence ID" value="KXO15348.1"/>
    <property type="molecule type" value="Genomic_DNA"/>
</dbReference>
<accession>A0A137SS69</accession>
<gene>
    <name evidence="1" type="ORF">HMPREF3202_01875</name>
</gene>
<protein>
    <submittedName>
        <fullName evidence="1">Uncharacterized protein</fullName>
    </submittedName>
</protein>
<evidence type="ECO:0000313" key="2">
    <source>
        <dbReference type="Proteomes" id="UP000070093"/>
    </source>
</evidence>
<name>A0A137SS69_9BACT</name>
<proteinExistence type="predicted"/>
<evidence type="ECO:0000313" key="1">
    <source>
        <dbReference type="EMBL" id="KXO15348.1"/>
    </source>
</evidence>